<comment type="similarity">
    <text evidence="1">Belongs to the PPR family. P subfamily.</text>
</comment>
<reference evidence="5 6" key="2">
    <citation type="submission" date="2020-07" db="EMBL/GenBank/DDBJ databases">
        <title>Genome assembly of wild tea tree DASZ reveals pedigree and selection history of tea varieties.</title>
        <authorList>
            <person name="Zhang W."/>
        </authorList>
    </citation>
    <scope>NUCLEOTIDE SEQUENCE [LARGE SCALE GENOMIC DNA]</scope>
    <source>
        <strain evidence="6">cv. G240</strain>
        <tissue evidence="5">Leaf</tissue>
    </source>
</reference>
<dbReference type="Proteomes" id="UP000593564">
    <property type="component" value="Unassembled WGS sequence"/>
</dbReference>
<dbReference type="GO" id="GO:0010019">
    <property type="term" value="P:chloroplast-nucleus signaling pathway"/>
    <property type="evidence" value="ECO:0007669"/>
    <property type="project" value="TreeGrafter"/>
</dbReference>
<gene>
    <name evidence="5" type="ORF">HYC85_007654</name>
</gene>
<evidence type="ECO:0000256" key="2">
    <source>
        <dbReference type="ARBA" id="ARBA00022737"/>
    </source>
</evidence>
<feature type="repeat" description="PPR" evidence="3">
    <location>
        <begin position="668"/>
        <end position="702"/>
    </location>
</feature>
<keyword evidence="2" id="KW-0677">Repeat</keyword>
<dbReference type="EMBL" id="JACBKZ010000003">
    <property type="protein sequence ID" value="KAF5954798.1"/>
    <property type="molecule type" value="Genomic_DNA"/>
</dbReference>
<dbReference type="PANTHER" id="PTHR47936">
    <property type="entry name" value="PPR_LONG DOMAIN-CONTAINING PROTEIN"/>
    <property type="match status" value="1"/>
</dbReference>
<name>A0A7J7HS04_CAMSI</name>
<protein>
    <recommendedName>
        <fullName evidence="7">Pentacotripeptide-repeat region of PRORP domain-containing protein</fullName>
    </recommendedName>
</protein>
<feature type="compositionally biased region" description="Low complexity" evidence="4">
    <location>
        <begin position="552"/>
        <end position="561"/>
    </location>
</feature>
<organism evidence="5 6">
    <name type="scientific">Camellia sinensis</name>
    <name type="common">Tea plant</name>
    <name type="synonym">Thea sinensis</name>
    <dbReference type="NCBI Taxonomy" id="4442"/>
    <lineage>
        <taxon>Eukaryota</taxon>
        <taxon>Viridiplantae</taxon>
        <taxon>Streptophyta</taxon>
        <taxon>Embryophyta</taxon>
        <taxon>Tracheophyta</taxon>
        <taxon>Spermatophyta</taxon>
        <taxon>Magnoliopsida</taxon>
        <taxon>eudicotyledons</taxon>
        <taxon>Gunneridae</taxon>
        <taxon>Pentapetalae</taxon>
        <taxon>asterids</taxon>
        <taxon>Ericales</taxon>
        <taxon>Theaceae</taxon>
        <taxon>Camellia</taxon>
    </lineage>
</organism>
<feature type="repeat" description="PPR" evidence="3">
    <location>
        <begin position="418"/>
        <end position="452"/>
    </location>
</feature>
<dbReference type="InterPro" id="IPR011990">
    <property type="entry name" value="TPR-like_helical_dom_sf"/>
</dbReference>
<dbReference type="InterPro" id="IPR002885">
    <property type="entry name" value="PPR_rpt"/>
</dbReference>
<dbReference type="Gene3D" id="1.25.40.10">
    <property type="entry name" value="Tetratricopeptide repeat domain"/>
    <property type="match status" value="3"/>
</dbReference>
<comment type="caution">
    <text evidence="5">The sequence shown here is derived from an EMBL/GenBank/DDBJ whole genome shotgun (WGS) entry which is preliminary data.</text>
</comment>
<proteinExistence type="inferred from homology"/>
<feature type="repeat" description="PPR" evidence="3">
    <location>
        <begin position="313"/>
        <end position="347"/>
    </location>
</feature>
<dbReference type="Pfam" id="PF13041">
    <property type="entry name" value="PPR_2"/>
    <property type="match status" value="3"/>
</dbReference>
<feature type="region of interest" description="Disordered" evidence="4">
    <location>
        <begin position="540"/>
        <end position="561"/>
    </location>
</feature>
<dbReference type="PROSITE" id="PS51375">
    <property type="entry name" value="PPR"/>
    <property type="match status" value="7"/>
</dbReference>
<dbReference type="GO" id="GO:0031930">
    <property type="term" value="P:mitochondria-nucleus signaling pathway"/>
    <property type="evidence" value="ECO:0007669"/>
    <property type="project" value="TreeGrafter"/>
</dbReference>
<dbReference type="NCBIfam" id="TIGR00756">
    <property type="entry name" value="PPR"/>
    <property type="match status" value="8"/>
</dbReference>
<reference evidence="6" key="1">
    <citation type="journal article" date="2020" name="Nat. Commun.">
        <title>Genome assembly of wild tea tree DASZ reveals pedigree and selection history of tea varieties.</title>
        <authorList>
            <person name="Zhang W."/>
            <person name="Zhang Y."/>
            <person name="Qiu H."/>
            <person name="Guo Y."/>
            <person name="Wan H."/>
            <person name="Zhang X."/>
            <person name="Scossa F."/>
            <person name="Alseekh S."/>
            <person name="Zhang Q."/>
            <person name="Wang P."/>
            <person name="Xu L."/>
            <person name="Schmidt M.H."/>
            <person name="Jia X."/>
            <person name="Li D."/>
            <person name="Zhu A."/>
            <person name="Guo F."/>
            <person name="Chen W."/>
            <person name="Ni D."/>
            <person name="Usadel B."/>
            <person name="Fernie A.R."/>
            <person name="Wen W."/>
        </authorList>
    </citation>
    <scope>NUCLEOTIDE SEQUENCE [LARGE SCALE GENOMIC DNA]</scope>
    <source>
        <strain evidence="6">cv. G240</strain>
    </source>
</reference>
<evidence type="ECO:0000313" key="5">
    <source>
        <dbReference type="EMBL" id="KAF5954798.1"/>
    </source>
</evidence>
<dbReference type="AlphaFoldDB" id="A0A7J7HS04"/>
<feature type="repeat" description="PPR" evidence="3">
    <location>
        <begin position="348"/>
        <end position="382"/>
    </location>
</feature>
<sequence length="850" mass="96831">MLDYKQSTECEKLIKACQFSLYLLATSLTPTLEISSSQAHCGQYFLLIEEPFLHTELCHNKIEGSRGFKRFKGCCWASMGHHGTHIESELFNIICFSLCLLQDINKFNKLVEYYMHVQDKAFYKILLMSFGPCNFNLINFDHKLLIFDTFHTFRNKISSSFSSLLLSEVRTNEIPIYLYMHYELFRKILEEIFNDLISFPVCLMCNFPIFVEPRKGPRKDLLGVFDKLREKKQFALDLWGYNICIHAFGCWGDLGMSLSLFREMKERSQGSDGSFGPDLCTYNSLIHILCLAGKVKDALIVWEELKDSGHEPDASTYRIIIQGCCKSYRIDDAIKIFSEMQYNGFCPDNVVYNSLLDGLLKARRLTEACQLFEKMVEDGVRASCWTYNILIDGLFKNGRAVAGYTLFCDLKKKGPFVDGITYSIVILCLCREGQIEDALQLVEEMEGRGFVVDLVTMTSLLIGLHRQGRGEWTERLMKHIRDGNLVPTVLKWKANMEAYVKSPQSRNKDFTPMFPSKGDFSDIMNLISSHDMGIDIGPDLKADGHQDEEFPSSDTDPWSSSPYMDRLANQVNSNDHSIQTFSLSRGRRVQVKCVDSFDIDMVNTYLSIFLAKGKLSLACKLFEIFTNMGVNPVSYTYNSMMSSFVKRGYFNEAWGVLHEMGENGGYLDIVMYNTLINALGKAGRIDEASKLFEQMRTNDILDICIYSTSNRELIKLSCFDSIISLYLQMHDSYTNPWVVIWNVNIALESRFEQVKKSLRYLLKLVKASCGSNATTETILDLIEKDGDEFRLVSCRNIVDLGQLYHQGMLISSGMTASVSYAMAKGDSSVDLLNVVRYAHKTLGNSSTHLP</sequence>
<evidence type="ECO:0008006" key="7">
    <source>
        <dbReference type="Google" id="ProtNLM"/>
    </source>
</evidence>
<dbReference type="PANTHER" id="PTHR47936:SF1">
    <property type="entry name" value="PENTATRICOPEPTIDE REPEAT-CONTAINING PROTEIN GUN1, CHLOROPLASTIC"/>
    <property type="match status" value="1"/>
</dbReference>
<dbReference type="Pfam" id="PF01535">
    <property type="entry name" value="PPR"/>
    <property type="match status" value="2"/>
</dbReference>
<evidence type="ECO:0000313" key="6">
    <source>
        <dbReference type="Proteomes" id="UP000593564"/>
    </source>
</evidence>
<accession>A0A7J7HS04</accession>
<evidence type="ECO:0000256" key="4">
    <source>
        <dbReference type="SAM" id="MobiDB-lite"/>
    </source>
</evidence>
<feature type="repeat" description="PPR" evidence="3">
    <location>
        <begin position="278"/>
        <end position="312"/>
    </location>
</feature>
<dbReference type="Pfam" id="PF12854">
    <property type="entry name" value="PPR_1"/>
    <property type="match status" value="1"/>
</dbReference>
<dbReference type="GO" id="GO:0009507">
    <property type="term" value="C:chloroplast"/>
    <property type="evidence" value="ECO:0007669"/>
    <property type="project" value="TreeGrafter"/>
</dbReference>
<evidence type="ECO:0000256" key="3">
    <source>
        <dbReference type="PROSITE-ProRule" id="PRU00708"/>
    </source>
</evidence>
<feature type="repeat" description="PPR" evidence="3">
    <location>
        <begin position="383"/>
        <end position="417"/>
    </location>
</feature>
<evidence type="ECO:0000256" key="1">
    <source>
        <dbReference type="ARBA" id="ARBA00007626"/>
    </source>
</evidence>
<keyword evidence="6" id="KW-1185">Reference proteome</keyword>
<feature type="repeat" description="PPR" evidence="3">
    <location>
        <begin position="633"/>
        <end position="667"/>
    </location>
</feature>